<accession>A0A517SV30</accession>
<gene>
    <name evidence="3" type="ORF">SV7mr_24980</name>
</gene>
<evidence type="ECO:0000313" key="4">
    <source>
        <dbReference type="Proteomes" id="UP000315003"/>
    </source>
</evidence>
<sequence>MKSLNERYHAAGTNVHETFADLIFCALVVLVLFVMMLAIEVSQRVRTSLAEVPEVPEVATEIPEVHEIKLLSAEEIKELSLEVMQQEKELQQLRRQMAAQADKVANQAAALDGEQRFTGATEPAAILVAYDYDRDRFLFIRQKEFERATTKRSGESIFEFNRRSTKELVELALATREQRYFSRSEAAALYSAFSGYQQINPTNTSYTISEETLGVTYSLGLSAYIAGDTDISDRHVEEVEAAIHSCLRSRPSKAKDMYPSVTVSVNTRTRTVDMNGVKLSARNFKDLLLAVGGRGVMLDFEGYEGKAPDWLKRQVLEPAGYIGKMPKLP</sequence>
<dbReference type="RefSeq" id="WP_145272194.1">
    <property type="nucleotide sequence ID" value="NZ_CP036272.1"/>
</dbReference>
<dbReference type="OrthoDB" id="267284at2"/>
<keyword evidence="1" id="KW-0175">Coiled coil</keyword>
<dbReference type="AlphaFoldDB" id="A0A517SV30"/>
<organism evidence="3 4">
    <name type="scientific">Stieleria bergensis</name>
    <dbReference type="NCBI Taxonomy" id="2528025"/>
    <lineage>
        <taxon>Bacteria</taxon>
        <taxon>Pseudomonadati</taxon>
        <taxon>Planctomycetota</taxon>
        <taxon>Planctomycetia</taxon>
        <taxon>Pirellulales</taxon>
        <taxon>Pirellulaceae</taxon>
        <taxon>Stieleria</taxon>
    </lineage>
</organism>
<evidence type="ECO:0000313" key="3">
    <source>
        <dbReference type="EMBL" id="QDT59984.1"/>
    </source>
</evidence>
<reference evidence="3 4" key="1">
    <citation type="submission" date="2019-02" db="EMBL/GenBank/DDBJ databases">
        <title>Deep-cultivation of Planctomycetes and their phenomic and genomic characterization uncovers novel biology.</title>
        <authorList>
            <person name="Wiegand S."/>
            <person name="Jogler M."/>
            <person name="Boedeker C."/>
            <person name="Pinto D."/>
            <person name="Vollmers J."/>
            <person name="Rivas-Marin E."/>
            <person name="Kohn T."/>
            <person name="Peeters S.H."/>
            <person name="Heuer A."/>
            <person name="Rast P."/>
            <person name="Oberbeckmann S."/>
            <person name="Bunk B."/>
            <person name="Jeske O."/>
            <person name="Meyerdierks A."/>
            <person name="Storesund J.E."/>
            <person name="Kallscheuer N."/>
            <person name="Luecker S."/>
            <person name="Lage O.M."/>
            <person name="Pohl T."/>
            <person name="Merkel B.J."/>
            <person name="Hornburger P."/>
            <person name="Mueller R.-W."/>
            <person name="Bruemmer F."/>
            <person name="Labrenz M."/>
            <person name="Spormann A.M."/>
            <person name="Op den Camp H."/>
            <person name="Overmann J."/>
            <person name="Amann R."/>
            <person name="Jetten M.S.M."/>
            <person name="Mascher T."/>
            <person name="Medema M.H."/>
            <person name="Devos D.P."/>
            <person name="Kaster A.-K."/>
            <person name="Ovreas L."/>
            <person name="Rohde M."/>
            <person name="Galperin M.Y."/>
            <person name="Jogler C."/>
        </authorList>
    </citation>
    <scope>NUCLEOTIDE SEQUENCE [LARGE SCALE GENOMIC DNA]</scope>
    <source>
        <strain evidence="3 4">SV_7m_r</strain>
    </source>
</reference>
<feature type="coiled-coil region" evidence="1">
    <location>
        <begin position="76"/>
        <end position="110"/>
    </location>
</feature>
<keyword evidence="2" id="KW-0812">Transmembrane</keyword>
<keyword evidence="2" id="KW-0472">Membrane</keyword>
<proteinExistence type="predicted"/>
<keyword evidence="2" id="KW-1133">Transmembrane helix</keyword>
<feature type="transmembrane region" description="Helical" evidence="2">
    <location>
        <begin position="20"/>
        <end position="39"/>
    </location>
</feature>
<protein>
    <submittedName>
        <fullName evidence="3">Uncharacterized protein</fullName>
    </submittedName>
</protein>
<evidence type="ECO:0000256" key="1">
    <source>
        <dbReference type="SAM" id="Coils"/>
    </source>
</evidence>
<dbReference type="EMBL" id="CP036272">
    <property type="protein sequence ID" value="QDT59984.1"/>
    <property type="molecule type" value="Genomic_DNA"/>
</dbReference>
<evidence type="ECO:0000256" key="2">
    <source>
        <dbReference type="SAM" id="Phobius"/>
    </source>
</evidence>
<keyword evidence="4" id="KW-1185">Reference proteome</keyword>
<name>A0A517SV30_9BACT</name>
<dbReference type="Proteomes" id="UP000315003">
    <property type="component" value="Chromosome"/>
</dbReference>